<organism evidence="1 2">
    <name type="scientific">Novipirellula herctigrandis</name>
    <dbReference type="NCBI Taxonomy" id="2527986"/>
    <lineage>
        <taxon>Bacteria</taxon>
        <taxon>Pseudomonadati</taxon>
        <taxon>Planctomycetota</taxon>
        <taxon>Planctomycetia</taxon>
        <taxon>Pirellulales</taxon>
        <taxon>Pirellulaceae</taxon>
        <taxon>Novipirellula</taxon>
    </lineage>
</organism>
<protein>
    <submittedName>
        <fullName evidence="1">Uncharacterized protein</fullName>
    </submittedName>
</protein>
<sequence length="62" mass="7222">MFDLDFPQILLARESRNLSGNSLAGKAFHMEKGLICFHFRKTERWNPPGGKRNHRRAKILDV</sequence>
<keyword evidence="2" id="KW-1185">Reference proteome</keyword>
<reference evidence="1 2" key="1">
    <citation type="submission" date="2019-02" db="EMBL/GenBank/DDBJ databases">
        <title>Deep-cultivation of Planctomycetes and their phenomic and genomic characterization uncovers novel biology.</title>
        <authorList>
            <person name="Wiegand S."/>
            <person name="Jogler M."/>
            <person name="Boedeker C."/>
            <person name="Pinto D."/>
            <person name="Vollmers J."/>
            <person name="Rivas-Marin E."/>
            <person name="Kohn T."/>
            <person name="Peeters S.H."/>
            <person name="Heuer A."/>
            <person name="Rast P."/>
            <person name="Oberbeckmann S."/>
            <person name="Bunk B."/>
            <person name="Jeske O."/>
            <person name="Meyerdierks A."/>
            <person name="Storesund J.E."/>
            <person name="Kallscheuer N."/>
            <person name="Luecker S."/>
            <person name="Lage O.M."/>
            <person name="Pohl T."/>
            <person name="Merkel B.J."/>
            <person name="Hornburger P."/>
            <person name="Mueller R.-W."/>
            <person name="Bruemmer F."/>
            <person name="Labrenz M."/>
            <person name="Spormann A.M."/>
            <person name="Op Den Camp H."/>
            <person name="Overmann J."/>
            <person name="Amann R."/>
            <person name="Jetten M.S.M."/>
            <person name="Mascher T."/>
            <person name="Medema M.H."/>
            <person name="Devos D.P."/>
            <person name="Kaster A.-K."/>
            <person name="Ovreas L."/>
            <person name="Rohde M."/>
            <person name="Galperin M.Y."/>
            <person name="Jogler C."/>
        </authorList>
    </citation>
    <scope>NUCLEOTIDE SEQUENCE [LARGE SCALE GENOMIC DNA]</scope>
    <source>
        <strain evidence="1 2">CA13</strain>
    </source>
</reference>
<comment type="caution">
    <text evidence="1">The sequence shown here is derived from an EMBL/GenBank/DDBJ whole genome shotgun (WGS) entry which is preliminary data.</text>
</comment>
<accession>A0A5C5Z199</accession>
<gene>
    <name evidence="1" type="ORF">CA13_23970</name>
</gene>
<name>A0A5C5Z199_9BACT</name>
<dbReference type="EMBL" id="SJPJ01000001">
    <property type="protein sequence ID" value="TWT80950.1"/>
    <property type="molecule type" value="Genomic_DNA"/>
</dbReference>
<dbReference type="AlphaFoldDB" id="A0A5C5Z199"/>
<evidence type="ECO:0000313" key="2">
    <source>
        <dbReference type="Proteomes" id="UP000315010"/>
    </source>
</evidence>
<evidence type="ECO:0000313" key="1">
    <source>
        <dbReference type="EMBL" id="TWT80950.1"/>
    </source>
</evidence>
<proteinExistence type="predicted"/>
<dbReference type="Proteomes" id="UP000315010">
    <property type="component" value="Unassembled WGS sequence"/>
</dbReference>